<dbReference type="Pfam" id="PF00931">
    <property type="entry name" value="NB-ARC"/>
    <property type="match status" value="1"/>
</dbReference>
<dbReference type="AlphaFoldDB" id="A0AAU8JHW3"/>
<dbReference type="Gene3D" id="3.40.50.300">
    <property type="entry name" value="P-loop containing nucleotide triphosphate hydrolases"/>
    <property type="match status" value="1"/>
</dbReference>
<dbReference type="Pfam" id="PF26355">
    <property type="entry name" value="HTH_VMAP-M9"/>
    <property type="match status" value="1"/>
</dbReference>
<dbReference type="EMBL" id="CP159837">
    <property type="protein sequence ID" value="XCM38447.1"/>
    <property type="molecule type" value="Genomic_DNA"/>
</dbReference>
<feature type="domain" description="vWA-MoxR associated protein N-terminal HTH" evidence="3">
    <location>
        <begin position="1"/>
        <end position="85"/>
    </location>
</feature>
<evidence type="ECO:0000313" key="4">
    <source>
        <dbReference type="EMBL" id="XCM38447.1"/>
    </source>
</evidence>
<dbReference type="PANTHER" id="PTHR47691">
    <property type="entry name" value="REGULATOR-RELATED"/>
    <property type="match status" value="1"/>
</dbReference>
<dbReference type="InterPro" id="IPR002182">
    <property type="entry name" value="NB-ARC"/>
</dbReference>
<evidence type="ECO:0000259" key="3">
    <source>
        <dbReference type="Pfam" id="PF26355"/>
    </source>
</evidence>
<accession>A0AAU8JHW3</accession>
<proteinExistence type="predicted"/>
<feature type="compositionally biased region" description="Polar residues" evidence="1">
    <location>
        <begin position="90"/>
        <end position="109"/>
    </location>
</feature>
<dbReference type="InterPro" id="IPR058651">
    <property type="entry name" value="HTH_VMAP-M9"/>
</dbReference>
<dbReference type="SUPFAM" id="SSF52540">
    <property type="entry name" value="P-loop containing nucleoside triphosphate hydrolases"/>
    <property type="match status" value="1"/>
</dbReference>
<name>A0AAU8JHW3_9CYAN</name>
<dbReference type="PRINTS" id="PR00364">
    <property type="entry name" value="DISEASERSIST"/>
</dbReference>
<organism evidence="4">
    <name type="scientific">Planktothricoides raciborskii GIHE-MW2</name>
    <dbReference type="NCBI Taxonomy" id="2792601"/>
    <lineage>
        <taxon>Bacteria</taxon>
        <taxon>Bacillati</taxon>
        <taxon>Cyanobacteriota</taxon>
        <taxon>Cyanophyceae</taxon>
        <taxon>Oscillatoriophycideae</taxon>
        <taxon>Oscillatoriales</taxon>
        <taxon>Oscillatoriaceae</taxon>
        <taxon>Planktothricoides</taxon>
    </lineage>
</organism>
<evidence type="ECO:0000256" key="1">
    <source>
        <dbReference type="SAM" id="MobiDB-lite"/>
    </source>
</evidence>
<protein>
    <submittedName>
        <fullName evidence="4">NB-ARC domain-containing protein</fullName>
    </submittedName>
</protein>
<feature type="domain" description="NB-ARC" evidence="2">
    <location>
        <begin position="129"/>
        <end position="230"/>
    </location>
</feature>
<dbReference type="RefSeq" id="WP_190877822.1">
    <property type="nucleotide sequence ID" value="NZ_CP159837.1"/>
</dbReference>
<gene>
    <name evidence="4" type="ORF">ABWT76_001297</name>
</gene>
<dbReference type="GO" id="GO:0043531">
    <property type="term" value="F:ADP binding"/>
    <property type="evidence" value="ECO:0007669"/>
    <property type="project" value="InterPro"/>
</dbReference>
<evidence type="ECO:0000259" key="2">
    <source>
        <dbReference type="Pfam" id="PF00931"/>
    </source>
</evidence>
<sequence>MEFEIALKLVEQLVQEKTGKPLLDVEKVVFQGAWEGLTYDQIAEQSSNYEANYLKGDVGPNFWKLLSEVFGEQVSKRNVRAVLEKLEKQPQPTSPVAKTAVTETAGQKNQPRDDWGYAPDVSNICGRTEELNTLKRWIVEDKCRMVGILGLGGMGKTTLAVRMGEQVKGEFDRCIYRVLRETYAFDKFLGDLPTFLTGSSLQNKEEDVYDKILRLIDGLRDYRCLLILDNLEAILQPGDRFGRYRTGFEAYGQLFKKVGEVAHQSCLVVVSREKFPECDRLSKFNQAVKSLELTGLKLEEVQELLQNTNLTGESQHWQGLIERYSGMPLALRLIAPTIQEFFDRDIGEFLKDPQTIYFDPEYRHILAWHWERLSDLEKKVLRILAEADHPISFSELRDRMPDYSMSDLIESLNSLKGRSLLEKSESPDNEQSRFGLQPVIQKYINKYQLGS</sequence>
<dbReference type="InterPro" id="IPR027417">
    <property type="entry name" value="P-loop_NTPase"/>
</dbReference>
<reference evidence="4" key="1">
    <citation type="submission" date="2024-07" db="EMBL/GenBank/DDBJ databases">
        <authorList>
            <person name="Kim Y.J."/>
            <person name="Jeong J.Y."/>
        </authorList>
    </citation>
    <scope>NUCLEOTIDE SEQUENCE</scope>
    <source>
        <strain evidence="4">GIHE-MW2</strain>
    </source>
</reference>
<feature type="region of interest" description="Disordered" evidence="1">
    <location>
        <begin position="88"/>
        <end position="113"/>
    </location>
</feature>
<dbReference type="PANTHER" id="PTHR47691:SF3">
    <property type="entry name" value="HTH-TYPE TRANSCRIPTIONAL REGULATOR RV0890C-RELATED"/>
    <property type="match status" value="1"/>
</dbReference>